<keyword evidence="2" id="KW-1185">Reference proteome</keyword>
<proteinExistence type="predicted"/>
<organism evidence="1 2">
    <name type="scientific">Hypholoma sublateritium (strain FD-334 SS-4)</name>
    <dbReference type="NCBI Taxonomy" id="945553"/>
    <lineage>
        <taxon>Eukaryota</taxon>
        <taxon>Fungi</taxon>
        <taxon>Dikarya</taxon>
        <taxon>Basidiomycota</taxon>
        <taxon>Agaricomycotina</taxon>
        <taxon>Agaricomycetes</taxon>
        <taxon>Agaricomycetidae</taxon>
        <taxon>Agaricales</taxon>
        <taxon>Agaricineae</taxon>
        <taxon>Strophariaceae</taxon>
        <taxon>Hypholoma</taxon>
    </lineage>
</organism>
<dbReference type="AlphaFoldDB" id="A0A0D2Q5K8"/>
<protein>
    <submittedName>
        <fullName evidence="1">Uncharacterized protein</fullName>
    </submittedName>
</protein>
<reference evidence="2" key="1">
    <citation type="submission" date="2014-04" db="EMBL/GenBank/DDBJ databases">
        <title>Evolutionary Origins and Diversification of the Mycorrhizal Mutualists.</title>
        <authorList>
            <consortium name="DOE Joint Genome Institute"/>
            <consortium name="Mycorrhizal Genomics Consortium"/>
            <person name="Kohler A."/>
            <person name="Kuo A."/>
            <person name="Nagy L.G."/>
            <person name="Floudas D."/>
            <person name="Copeland A."/>
            <person name="Barry K.W."/>
            <person name="Cichocki N."/>
            <person name="Veneault-Fourrey C."/>
            <person name="LaButti K."/>
            <person name="Lindquist E.A."/>
            <person name="Lipzen A."/>
            <person name="Lundell T."/>
            <person name="Morin E."/>
            <person name="Murat C."/>
            <person name="Riley R."/>
            <person name="Ohm R."/>
            <person name="Sun H."/>
            <person name="Tunlid A."/>
            <person name="Henrissat B."/>
            <person name="Grigoriev I.V."/>
            <person name="Hibbett D.S."/>
            <person name="Martin F."/>
        </authorList>
    </citation>
    <scope>NUCLEOTIDE SEQUENCE [LARGE SCALE GENOMIC DNA]</scope>
    <source>
        <strain evidence="2">FD-334 SS-4</strain>
    </source>
</reference>
<dbReference type="Proteomes" id="UP000054270">
    <property type="component" value="Unassembled WGS sequence"/>
</dbReference>
<dbReference type="EMBL" id="KN817526">
    <property type="protein sequence ID" value="KJA26850.1"/>
    <property type="molecule type" value="Genomic_DNA"/>
</dbReference>
<accession>A0A0D2Q5K8</accession>
<gene>
    <name evidence="1" type="ORF">HYPSUDRAFT_63619</name>
</gene>
<evidence type="ECO:0000313" key="1">
    <source>
        <dbReference type="EMBL" id="KJA26850.1"/>
    </source>
</evidence>
<evidence type="ECO:0000313" key="2">
    <source>
        <dbReference type="Proteomes" id="UP000054270"/>
    </source>
</evidence>
<sequence>MPPESCTYSTEAWRRRRWSQPEREMVVTRTLEPGGAASGPRDLPDGYTYVGAWLAR</sequence>
<name>A0A0D2Q5K8_HYPSF</name>